<evidence type="ECO:0008006" key="2">
    <source>
        <dbReference type="Google" id="ProtNLM"/>
    </source>
</evidence>
<dbReference type="AlphaFoldDB" id="A0A0F9C602"/>
<comment type="caution">
    <text evidence="1">The sequence shown here is derived from an EMBL/GenBank/DDBJ whole genome shotgun (WGS) entry which is preliminary data.</text>
</comment>
<dbReference type="EMBL" id="LAZR01037626">
    <property type="protein sequence ID" value="KKL21712.1"/>
    <property type="molecule type" value="Genomic_DNA"/>
</dbReference>
<dbReference type="InterPro" id="IPR036412">
    <property type="entry name" value="HAD-like_sf"/>
</dbReference>
<dbReference type="Gene3D" id="3.40.50.1000">
    <property type="entry name" value="HAD superfamily/HAD-like"/>
    <property type="match status" value="1"/>
</dbReference>
<proteinExistence type="predicted"/>
<gene>
    <name evidence="1" type="ORF">LCGC14_2442700</name>
</gene>
<name>A0A0F9C602_9ZZZZ</name>
<dbReference type="SUPFAM" id="SSF56784">
    <property type="entry name" value="HAD-like"/>
    <property type="match status" value="1"/>
</dbReference>
<dbReference type="InterPro" id="IPR023214">
    <property type="entry name" value="HAD_sf"/>
</dbReference>
<accession>A0A0F9C602</accession>
<protein>
    <recommendedName>
        <fullName evidence="2">FCP1 homology domain-containing protein</fullName>
    </recommendedName>
</protein>
<evidence type="ECO:0000313" key="1">
    <source>
        <dbReference type="EMBL" id="KKL21712.1"/>
    </source>
</evidence>
<organism evidence="1">
    <name type="scientific">marine sediment metagenome</name>
    <dbReference type="NCBI Taxonomy" id="412755"/>
    <lineage>
        <taxon>unclassified sequences</taxon>
        <taxon>metagenomes</taxon>
        <taxon>ecological metagenomes</taxon>
    </lineage>
</organism>
<sequence>MIVGLDFDGTVVEHAYPAIGLELPGAFDWLRKAEAEYGVEYILYTMRDGHELSAAVRYCGDRGICFLGVNTNPTQMHWTMSPKAYCHLYIDDAAMGVPLLEPVSGRRAYVDWVVAGPMLMEMAEEWLIEHPDRKGHAVKSAARYVSPGLTSE</sequence>
<reference evidence="1" key="1">
    <citation type="journal article" date="2015" name="Nature">
        <title>Complex archaea that bridge the gap between prokaryotes and eukaryotes.</title>
        <authorList>
            <person name="Spang A."/>
            <person name="Saw J.H."/>
            <person name="Jorgensen S.L."/>
            <person name="Zaremba-Niedzwiedzka K."/>
            <person name="Martijn J."/>
            <person name="Lind A.E."/>
            <person name="van Eijk R."/>
            <person name="Schleper C."/>
            <person name="Guy L."/>
            <person name="Ettema T.J."/>
        </authorList>
    </citation>
    <scope>NUCLEOTIDE SEQUENCE</scope>
</reference>